<feature type="repeat" description="TPR" evidence="1">
    <location>
        <begin position="646"/>
        <end position="679"/>
    </location>
</feature>
<feature type="domain" description="ZU5" evidence="4">
    <location>
        <begin position="1319"/>
        <end position="1470"/>
    </location>
</feature>
<evidence type="ECO:0000256" key="1">
    <source>
        <dbReference type="PROSITE-ProRule" id="PRU00339"/>
    </source>
</evidence>
<dbReference type="Gene3D" id="3.40.50.300">
    <property type="entry name" value="P-loop containing nucleotide triphosphate hydrolases"/>
    <property type="match status" value="1"/>
</dbReference>
<dbReference type="InterPro" id="IPR000906">
    <property type="entry name" value="ZU5_dom"/>
</dbReference>
<dbReference type="InterPro" id="IPR003959">
    <property type="entry name" value="ATPase_AAA_core"/>
</dbReference>
<dbReference type="CDD" id="cd01670">
    <property type="entry name" value="Death"/>
    <property type="match status" value="1"/>
</dbReference>
<dbReference type="Gene3D" id="1.10.533.10">
    <property type="entry name" value="Death Domain, Fas"/>
    <property type="match status" value="1"/>
</dbReference>
<dbReference type="EMBL" id="CALNXJ010000038">
    <property type="protein sequence ID" value="CAH3143994.1"/>
    <property type="molecule type" value="Genomic_DNA"/>
</dbReference>
<feature type="repeat" description="TPR" evidence="1">
    <location>
        <begin position="688"/>
        <end position="721"/>
    </location>
</feature>
<dbReference type="PROSITE" id="PS51145">
    <property type="entry name" value="ZU5"/>
    <property type="match status" value="1"/>
</dbReference>
<evidence type="ECO:0000259" key="3">
    <source>
        <dbReference type="PROSITE" id="PS50017"/>
    </source>
</evidence>
<dbReference type="Pfam" id="PF00004">
    <property type="entry name" value="AAA"/>
    <property type="match status" value="1"/>
</dbReference>
<evidence type="ECO:0000259" key="4">
    <source>
        <dbReference type="PROSITE" id="PS51145"/>
    </source>
</evidence>
<name>A0AAU9XCX3_9CNID</name>
<dbReference type="Proteomes" id="UP001159428">
    <property type="component" value="Unassembled WGS sequence"/>
</dbReference>
<dbReference type="Pfam" id="PF13424">
    <property type="entry name" value="TPR_12"/>
    <property type="match status" value="2"/>
</dbReference>
<dbReference type="PRINTS" id="PR00364">
    <property type="entry name" value="DISEASERSIST"/>
</dbReference>
<dbReference type="PANTHER" id="PTHR19959:SF119">
    <property type="entry name" value="FUNGAL LIPASE-LIKE DOMAIN-CONTAINING PROTEIN"/>
    <property type="match status" value="1"/>
</dbReference>
<dbReference type="InterPro" id="IPR019734">
    <property type="entry name" value="TPR_rpt"/>
</dbReference>
<organism evidence="5 6">
    <name type="scientific">Pocillopora meandrina</name>
    <dbReference type="NCBI Taxonomy" id="46732"/>
    <lineage>
        <taxon>Eukaryota</taxon>
        <taxon>Metazoa</taxon>
        <taxon>Cnidaria</taxon>
        <taxon>Anthozoa</taxon>
        <taxon>Hexacorallia</taxon>
        <taxon>Scleractinia</taxon>
        <taxon>Astrocoeniina</taxon>
        <taxon>Pocilloporidae</taxon>
        <taxon>Pocillopora</taxon>
    </lineage>
</organism>
<dbReference type="Pfam" id="PF00531">
    <property type="entry name" value="Death"/>
    <property type="match status" value="1"/>
</dbReference>
<protein>
    <submittedName>
        <fullName evidence="5">Uncharacterized protein</fullName>
    </submittedName>
</protein>
<dbReference type="Gene3D" id="2.60.220.30">
    <property type="match status" value="2"/>
</dbReference>
<dbReference type="Pfam" id="PF13181">
    <property type="entry name" value="TPR_8"/>
    <property type="match status" value="1"/>
</dbReference>
<keyword evidence="6" id="KW-1185">Reference proteome</keyword>
<evidence type="ECO:0000256" key="2">
    <source>
        <dbReference type="SAM" id="MobiDB-lite"/>
    </source>
</evidence>
<feature type="compositionally biased region" description="Acidic residues" evidence="2">
    <location>
        <begin position="1127"/>
        <end position="1160"/>
    </location>
</feature>
<comment type="caution">
    <text evidence="5">The sequence shown here is derived from an EMBL/GenBank/DDBJ whole genome shotgun (WGS) entry which is preliminary data.</text>
</comment>
<dbReference type="SUPFAM" id="SSF47986">
    <property type="entry name" value="DEATH domain"/>
    <property type="match status" value="1"/>
</dbReference>
<dbReference type="InterPro" id="IPR027417">
    <property type="entry name" value="P-loop_NTPase"/>
</dbReference>
<dbReference type="GO" id="GO:0007165">
    <property type="term" value="P:signal transduction"/>
    <property type="evidence" value="ECO:0007669"/>
    <property type="project" value="InterPro"/>
</dbReference>
<evidence type="ECO:0000313" key="6">
    <source>
        <dbReference type="Proteomes" id="UP001159428"/>
    </source>
</evidence>
<evidence type="ECO:0000313" key="5">
    <source>
        <dbReference type="EMBL" id="CAH3143994.1"/>
    </source>
</evidence>
<dbReference type="Gene3D" id="1.25.40.10">
    <property type="entry name" value="Tetratricopeptide repeat domain"/>
    <property type="match status" value="2"/>
</dbReference>
<dbReference type="GO" id="GO:0005524">
    <property type="term" value="F:ATP binding"/>
    <property type="evidence" value="ECO:0007669"/>
    <property type="project" value="InterPro"/>
</dbReference>
<dbReference type="InterPro" id="IPR000488">
    <property type="entry name" value="Death_dom"/>
</dbReference>
<keyword evidence="1" id="KW-0802">TPR repeat</keyword>
<sequence length="1830" mass="210273">MAAVGIETAPGLQQLFKDISPKFKPVESESIVKTLKKNYGGKFDLLDSHDLMKCFQLLEKHGYVSDNKLNLIEDFVATKSDEEKLIKKDIDRFKDCLLGKGDPEKELQGRSEEIKKINKKLESKDTVVLNLFGSSGVGKTKLATEVCSQWRGTYRVFDLREAKNLTAIYYKMLHSLELVVPVGHVDQNYVVTKVLEKVEEFKDTCKEHAVLFMLDNADHFTAGKGKEGKNLKTAFMEFLAKLSEKRSKEERSPLKLLLTSKTELRGFKRMDDFEVRSLERTYSEKLIFPKGITDVKPQQKDNLMSITKGFPLFLKGLGAILRQERKSPEELIAEVVHALKKLKLEQDAEGKLAGFEEEGVDVNQMLAVSLMFETLSTERLKLSAVVVSLFHGPFSVATAAKVLDIDPSEAIVQLEGLVASEIISVVNEEAKERKYDIHPLLRKYADSIKNNEDFLAPYLEAKARFYKFFMSRMKKIAELIEPNYVNAFNLFETDRGNYEFTVEISLQPEYFIVPGEFHENALIASLFIAMLTDNQLIKVFHSWAEMCEDDGKTGSLCRAQLKSWEARQVSDIDGTEKGFETLREALNSLEKVEDQTGKSFMLTKGLYLHTEGEILWRNRDYKKALASLELSLTFSEPLLEEHTDLARCYNAIGNSFFALDQPRKALEFYEKAYKMQEKLASENHFDMPMYKNQIGTAYEGLEDYEKAVQCYRGALSLLEDLKLSGYWDEAHFLRNLANALMFQEKYKEAIEPSERAYNIRMKLLGNHPQTVRSIFQRGVLQANLEHPKEALKLFLEAWEMEKSLGVGNHSEVWRKIITGVEDMCDWTNNRKRKRSFRKEAFKFCQRFWEEQKASQQFTFNTFNKGIVDALNDLADDKKDKAVVQKEQFWFYEARCNANEKEFQEKFYSETDNDALCDMLSERENLLDEIVEFSSQLDEHEKERKHKLDKVALYKMCLVRVGFLGNKEDGSDKASLKMKVEELYKETGQEGMIQKFRETLLDSWQKQWEEGKSNEETEKIGLERERTIEGILSLCRELKKVNMYRRYGQEALSFYEEIWEIKHAEMKDRKMKKFLRKLIELASSIEDYTSEKFYKNALQALNETGKHPGAKLRPRAAQTFPTPKEEERSSEEEEELEIEIGSEEESEVGAEEQVDTDEDVQTEDRTIIFEDTVTVQGGHWDARKAVTHLVFPPGFVAKDAALTLFRWKPSQRSPPLQPNEAVVSNVLELSAEGAEGLQFKKQVTVGISHSGPDLRGYEVVIKNLTDAERNEWEEAEETVDFRSVSDLQMAYRDDFPDYCLPVAETKITQCSTFAVVCRLKAHKFTITSQPSTLSLPGFPLVKVHFPSNAVSAAEELHVTVTIQEFRSRELRNKEVLAGPILSILCNKEVEFQEPVTVQLPLSLRDTEQAAESLGIPDVSFVRARVLLQPSDGTEREWTEITDVLDFPPWLEGTVIKFNVKHFSRLWGWIDWCVKPVVSPIIEYARSLNTEDVPQVAVFTACLPANTSLGSTKQLRVICSSSNATRKHIRHEEEFLLEEENAWDNMVPRQRAYVFFSGSVVQPAEVADLEDFYVRFEKDDSIIRKLRVHVVDKGWLKIEFFNSREKKPENKLCKLEMDLPPRKRDNEKTPVEFFGVPLDDNSILHDAPFPEILAECRGVLEEMNKGSIWRSHVDRNVDGQNRCCFYKALASLPPDDQQKCFEKIVECLQKSEGTKHIADHLLKAEALIKKPPTEGVLDVIAEKLRTGSLWKKLASKLKIKQCVIANIQEDEEDGQERCREALETWRQDKGSSATSRELMSCLTNMGYGNVNWHIMIELDLVNRDNIPPEERE</sequence>
<dbReference type="SUPFAM" id="SSF48452">
    <property type="entry name" value="TPR-like"/>
    <property type="match status" value="1"/>
</dbReference>
<reference evidence="5 6" key="1">
    <citation type="submission" date="2022-05" db="EMBL/GenBank/DDBJ databases">
        <authorList>
            <consortium name="Genoscope - CEA"/>
            <person name="William W."/>
        </authorList>
    </citation>
    <scope>NUCLEOTIDE SEQUENCE [LARGE SCALE GENOMIC DNA]</scope>
</reference>
<dbReference type="PROSITE" id="PS50005">
    <property type="entry name" value="TPR"/>
    <property type="match status" value="2"/>
</dbReference>
<dbReference type="SMART" id="SM00028">
    <property type="entry name" value="TPR"/>
    <property type="match status" value="5"/>
</dbReference>
<feature type="domain" description="Death" evidence="3">
    <location>
        <begin position="1744"/>
        <end position="1808"/>
    </location>
</feature>
<gene>
    <name evidence="5" type="ORF">PMEA_00020892</name>
</gene>
<dbReference type="InterPro" id="IPR011029">
    <property type="entry name" value="DEATH-like_dom_sf"/>
</dbReference>
<accession>A0AAU9XCX3</accession>
<dbReference type="PANTHER" id="PTHR19959">
    <property type="entry name" value="KINESIN LIGHT CHAIN"/>
    <property type="match status" value="1"/>
</dbReference>
<proteinExistence type="predicted"/>
<dbReference type="GO" id="GO:0016887">
    <property type="term" value="F:ATP hydrolysis activity"/>
    <property type="evidence" value="ECO:0007669"/>
    <property type="project" value="InterPro"/>
</dbReference>
<dbReference type="InterPro" id="IPR011990">
    <property type="entry name" value="TPR-like_helical_dom_sf"/>
</dbReference>
<dbReference type="PROSITE" id="PS50017">
    <property type="entry name" value="DEATH_DOMAIN"/>
    <property type="match status" value="1"/>
</dbReference>
<feature type="region of interest" description="Disordered" evidence="2">
    <location>
        <begin position="1104"/>
        <end position="1160"/>
    </location>
</feature>
<dbReference type="SUPFAM" id="SSF52540">
    <property type="entry name" value="P-loop containing nucleoside triphosphate hydrolases"/>
    <property type="match status" value="1"/>
</dbReference>